<reference evidence="1 2" key="1">
    <citation type="journal article" date="2018" name="Front. Plant Sci.">
        <title>Red Clover (Trifolium pratense) and Zigzag Clover (T. medium) - A Picture of Genomic Similarities and Differences.</title>
        <authorList>
            <person name="Dluhosova J."/>
            <person name="Istvanek J."/>
            <person name="Nedelnik J."/>
            <person name="Repkova J."/>
        </authorList>
    </citation>
    <scope>NUCLEOTIDE SEQUENCE [LARGE SCALE GENOMIC DNA]</scope>
    <source>
        <strain evidence="2">cv. 10/8</strain>
        <tissue evidence="1">Leaf</tissue>
    </source>
</reference>
<sequence>MPQPPPHIPVCPQPMAVPIGVCCTSCYEGREGGPCFHGYGGPPLPPASCYDGYYGRPIYDSYGGSR</sequence>
<comment type="caution">
    <text evidence="1">The sequence shown here is derived from an EMBL/GenBank/DDBJ whole genome shotgun (WGS) entry which is preliminary data.</text>
</comment>
<feature type="non-terminal residue" evidence="1">
    <location>
        <position position="66"/>
    </location>
</feature>
<name>A0A392TMZ9_9FABA</name>
<protein>
    <submittedName>
        <fullName evidence="1">Leucine-rich repeat extensin-like protein 3</fullName>
    </submittedName>
</protein>
<proteinExistence type="predicted"/>
<accession>A0A392TMZ9</accession>
<keyword evidence="2" id="KW-1185">Reference proteome</keyword>
<evidence type="ECO:0000313" key="1">
    <source>
        <dbReference type="EMBL" id="MCI61506.1"/>
    </source>
</evidence>
<evidence type="ECO:0000313" key="2">
    <source>
        <dbReference type="Proteomes" id="UP000265520"/>
    </source>
</evidence>
<dbReference type="AlphaFoldDB" id="A0A392TMZ9"/>
<dbReference type="Proteomes" id="UP000265520">
    <property type="component" value="Unassembled WGS sequence"/>
</dbReference>
<organism evidence="1 2">
    <name type="scientific">Trifolium medium</name>
    <dbReference type="NCBI Taxonomy" id="97028"/>
    <lineage>
        <taxon>Eukaryota</taxon>
        <taxon>Viridiplantae</taxon>
        <taxon>Streptophyta</taxon>
        <taxon>Embryophyta</taxon>
        <taxon>Tracheophyta</taxon>
        <taxon>Spermatophyta</taxon>
        <taxon>Magnoliopsida</taxon>
        <taxon>eudicotyledons</taxon>
        <taxon>Gunneridae</taxon>
        <taxon>Pentapetalae</taxon>
        <taxon>rosids</taxon>
        <taxon>fabids</taxon>
        <taxon>Fabales</taxon>
        <taxon>Fabaceae</taxon>
        <taxon>Papilionoideae</taxon>
        <taxon>50 kb inversion clade</taxon>
        <taxon>NPAAA clade</taxon>
        <taxon>Hologalegina</taxon>
        <taxon>IRL clade</taxon>
        <taxon>Trifolieae</taxon>
        <taxon>Trifolium</taxon>
    </lineage>
</organism>
<dbReference type="EMBL" id="LXQA010601002">
    <property type="protein sequence ID" value="MCI61506.1"/>
    <property type="molecule type" value="Genomic_DNA"/>
</dbReference>